<dbReference type="GO" id="GO:0000422">
    <property type="term" value="P:autophagy of mitochondrion"/>
    <property type="evidence" value="ECO:0007669"/>
    <property type="project" value="TreeGrafter"/>
</dbReference>
<evidence type="ECO:0000256" key="2">
    <source>
        <dbReference type="ARBA" id="ARBA00022499"/>
    </source>
</evidence>
<dbReference type="GO" id="GO:0019776">
    <property type="term" value="F:Atg8-family ligase activity"/>
    <property type="evidence" value="ECO:0007669"/>
    <property type="project" value="TreeGrafter"/>
</dbReference>
<comment type="subcellular location">
    <subcellularLocation>
        <location evidence="5">Preautophagosomal structure membrane</location>
        <topology evidence="5">Peripheral membrane protein</topology>
    </subcellularLocation>
</comment>
<dbReference type="InterPro" id="IPR042527">
    <property type="entry name" value="Atg5_UblA_dom_sf"/>
</dbReference>
<feature type="domain" description="Autophagy protein ATG5 UblB" evidence="6">
    <location>
        <begin position="154"/>
        <end position="252"/>
    </location>
</feature>
<dbReference type="GeneID" id="27691818"/>
<dbReference type="PANTHER" id="PTHR13040:SF2">
    <property type="entry name" value="AUTOPHAGY PROTEIN 5"/>
    <property type="match status" value="1"/>
</dbReference>
<proteinExistence type="inferred from homology"/>
<dbReference type="Proteomes" id="UP000053201">
    <property type="component" value="Unassembled WGS sequence"/>
</dbReference>
<dbReference type="Pfam" id="PF20638">
    <property type="entry name" value="ATG5_UblA"/>
    <property type="match status" value="1"/>
</dbReference>
<evidence type="ECO:0000256" key="4">
    <source>
        <dbReference type="ARBA" id="ARBA00023006"/>
    </source>
</evidence>
<dbReference type="GO" id="GO:0034045">
    <property type="term" value="C:phagophore assembly site membrane"/>
    <property type="evidence" value="ECO:0007669"/>
    <property type="project" value="UniProtKB-SubCell"/>
</dbReference>
<evidence type="ECO:0000313" key="10">
    <source>
        <dbReference type="Proteomes" id="UP000053201"/>
    </source>
</evidence>
<keyword evidence="5" id="KW-0813">Transport</keyword>
<gene>
    <name evidence="9" type="ORF">SPPG_08673</name>
</gene>
<dbReference type="OrthoDB" id="272162at2759"/>
<evidence type="ECO:0000313" key="9">
    <source>
        <dbReference type="EMBL" id="KNC95915.1"/>
    </source>
</evidence>
<dbReference type="GO" id="GO:0061908">
    <property type="term" value="C:phagophore"/>
    <property type="evidence" value="ECO:0007669"/>
    <property type="project" value="TreeGrafter"/>
</dbReference>
<dbReference type="AlphaFoldDB" id="A0A0L0H371"/>
<dbReference type="InterPro" id="IPR048939">
    <property type="entry name" value="ATG5_UblA"/>
</dbReference>
<comment type="function">
    <text evidence="5">Involved in cytoplasm to vacuole transport (Cvt) and autophagic vesicle formation.</text>
</comment>
<feature type="domain" description="Autophagy protein ATG5 UblA" evidence="8">
    <location>
        <begin position="2"/>
        <end position="72"/>
    </location>
</feature>
<evidence type="ECO:0000256" key="5">
    <source>
        <dbReference type="RuleBase" id="RU361202"/>
    </source>
</evidence>
<keyword evidence="3 5" id="KW-0832">Ubl conjugation</keyword>
<sequence>MHRCSYLPLVTESVREVFVKSGVAFTGHDADIWYEYRGVPLKWHYPIGLLHDLLTSQYRGSSPLPWHIIIHFTNFPTDKLIRINAANIIDTPHDSFMSMIKEADYIRNGSIKKLMSLSKQDQTNLWQGLSSHDYDKFWNVNARLVTNDNTIPKYIPLRVYLLDQPVIQEPVAPVDDNLDCEYTLRDILGRMLPEIFPPSLDAPTTEGADNTRKSDASEAVAILHGIVIPIETPILWLSQNCSYPDNFLHIVICR</sequence>
<dbReference type="EMBL" id="KQ257473">
    <property type="protein sequence ID" value="KNC95915.1"/>
    <property type="molecule type" value="Genomic_DNA"/>
</dbReference>
<comment type="subunit">
    <text evidence="5">Conjugated with ATG12.</text>
</comment>
<comment type="similarity">
    <text evidence="1 5">Belongs to the ATG5 family.</text>
</comment>
<dbReference type="Pfam" id="PF04106">
    <property type="entry name" value="ATG5_UblB"/>
    <property type="match status" value="1"/>
</dbReference>
<keyword evidence="2 5" id="KW-1017">Isopeptide bond</keyword>
<dbReference type="Gene3D" id="3.10.20.620">
    <property type="match status" value="1"/>
</dbReference>
<dbReference type="GO" id="GO:0006995">
    <property type="term" value="P:cellular response to nitrogen starvation"/>
    <property type="evidence" value="ECO:0007669"/>
    <property type="project" value="TreeGrafter"/>
</dbReference>
<keyword evidence="5" id="KW-0472">Membrane</keyword>
<reference evidence="9 10" key="1">
    <citation type="submission" date="2009-08" db="EMBL/GenBank/DDBJ databases">
        <title>The Genome Sequence of Spizellomyces punctatus strain DAOM BR117.</title>
        <authorList>
            <consortium name="The Broad Institute Genome Sequencing Platform"/>
            <person name="Russ C."/>
            <person name="Cuomo C."/>
            <person name="Shea T."/>
            <person name="Young S.K."/>
            <person name="Zeng Q."/>
            <person name="Koehrsen M."/>
            <person name="Haas B."/>
            <person name="Borodovsky M."/>
            <person name="Guigo R."/>
            <person name="Alvarado L."/>
            <person name="Berlin A."/>
            <person name="Bochicchio J."/>
            <person name="Borenstein D."/>
            <person name="Chapman S."/>
            <person name="Chen Z."/>
            <person name="Engels R."/>
            <person name="Freedman E."/>
            <person name="Gellesch M."/>
            <person name="Goldberg J."/>
            <person name="Griggs A."/>
            <person name="Gujja S."/>
            <person name="Heiman D."/>
            <person name="Hepburn T."/>
            <person name="Howarth C."/>
            <person name="Jen D."/>
            <person name="Larson L."/>
            <person name="Lewis B."/>
            <person name="Mehta T."/>
            <person name="Park D."/>
            <person name="Pearson M."/>
            <person name="Roberts A."/>
            <person name="Saif S."/>
            <person name="Shenoy N."/>
            <person name="Sisk P."/>
            <person name="Stolte C."/>
            <person name="Sykes S."/>
            <person name="Thomson T."/>
            <person name="Walk T."/>
            <person name="White J."/>
            <person name="Yandava C."/>
            <person name="Burger G."/>
            <person name="Gray M.W."/>
            <person name="Holland P.W.H."/>
            <person name="King N."/>
            <person name="Lang F.B.F."/>
            <person name="Roger A.J."/>
            <person name="Ruiz-Trillo I."/>
            <person name="Lander E."/>
            <person name="Nusbaum C."/>
        </authorList>
    </citation>
    <scope>NUCLEOTIDE SEQUENCE [LARGE SCALE GENOMIC DNA]</scope>
    <source>
        <strain evidence="9 10">DAOM BR117</strain>
    </source>
</reference>
<dbReference type="Pfam" id="PF20637">
    <property type="entry name" value="ATG5_HBR"/>
    <property type="match status" value="1"/>
</dbReference>
<dbReference type="GO" id="GO:0034274">
    <property type="term" value="C:Atg12-Atg5-Atg16 complex"/>
    <property type="evidence" value="ECO:0007669"/>
    <property type="project" value="TreeGrafter"/>
</dbReference>
<dbReference type="Gene3D" id="1.10.246.190">
    <property type="entry name" value="Autophagy protein Apg5, helix rich domain"/>
    <property type="match status" value="1"/>
</dbReference>
<dbReference type="Gene3D" id="3.10.20.90">
    <property type="entry name" value="Phosphatidylinositol 3-kinase Catalytic Subunit, Chain A, domain 1"/>
    <property type="match status" value="1"/>
</dbReference>
<keyword evidence="4 5" id="KW-0072">Autophagy</keyword>
<dbReference type="InterPro" id="IPR042526">
    <property type="entry name" value="Atg5_HR"/>
</dbReference>
<dbReference type="PANTHER" id="PTHR13040">
    <property type="entry name" value="AUTOPHAGY PROTEIN 5"/>
    <property type="match status" value="1"/>
</dbReference>
<evidence type="ECO:0000256" key="3">
    <source>
        <dbReference type="ARBA" id="ARBA00022843"/>
    </source>
</evidence>
<dbReference type="InterPro" id="IPR007239">
    <property type="entry name" value="Atg5"/>
</dbReference>
<dbReference type="InterPro" id="IPR048318">
    <property type="entry name" value="ATG5_UblB"/>
</dbReference>
<feature type="domain" description="Autophagy protein ATG5 alpha-helical bundle region" evidence="7">
    <location>
        <begin position="90"/>
        <end position="146"/>
    </location>
</feature>
<dbReference type="RefSeq" id="XP_016603955.1">
    <property type="nucleotide sequence ID" value="XM_016756822.1"/>
</dbReference>
<name>A0A0L0H371_SPIPD</name>
<evidence type="ECO:0000259" key="7">
    <source>
        <dbReference type="Pfam" id="PF20637"/>
    </source>
</evidence>
<evidence type="ECO:0000259" key="6">
    <source>
        <dbReference type="Pfam" id="PF04106"/>
    </source>
</evidence>
<keyword evidence="10" id="KW-1185">Reference proteome</keyword>
<accession>A0A0L0H371</accession>
<dbReference type="VEuPathDB" id="FungiDB:SPPG_08673"/>
<organism evidence="9 10">
    <name type="scientific">Spizellomyces punctatus (strain DAOM BR117)</name>
    <dbReference type="NCBI Taxonomy" id="645134"/>
    <lineage>
        <taxon>Eukaryota</taxon>
        <taxon>Fungi</taxon>
        <taxon>Fungi incertae sedis</taxon>
        <taxon>Chytridiomycota</taxon>
        <taxon>Chytridiomycota incertae sedis</taxon>
        <taxon>Chytridiomycetes</taxon>
        <taxon>Spizellomycetales</taxon>
        <taxon>Spizellomycetaceae</taxon>
        <taxon>Spizellomyces</taxon>
    </lineage>
</organism>
<dbReference type="GO" id="GO:0034727">
    <property type="term" value="P:piecemeal microautophagy of the nucleus"/>
    <property type="evidence" value="ECO:0007669"/>
    <property type="project" value="TreeGrafter"/>
</dbReference>
<evidence type="ECO:0000259" key="8">
    <source>
        <dbReference type="Pfam" id="PF20638"/>
    </source>
</evidence>
<evidence type="ECO:0000256" key="1">
    <source>
        <dbReference type="ARBA" id="ARBA00006910"/>
    </source>
</evidence>
<dbReference type="GO" id="GO:0044233">
    <property type="term" value="C:mitochondria-associated endoplasmic reticulum membrane contact site"/>
    <property type="evidence" value="ECO:0007669"/>
    <property type="project" value="TreeGrafter"/>
</dbReference>
<dbReference type="InterPro" id="IPR048940">
    <property type="entry name" value="ATG5_HBR"/>
</dbReference>
<dbReference type="GO" id="GO:0005776">
    <property type="term" value="C:autophagosome"/>
    <property type="evidence" value="ECO:0007669"/>
    <property type="project" value="TreeGrafter"/>
</dbReference>
<protein>
    <recommendedName>
        <fullName evidence="5">Autophagy protein 5</fullName>
    </recommendedName>
</protein>